<dbReference type="Proteomes" id="UP000054097">
    <property type="component" value="Unassembled WGS sequence"/>
</dbReference>
<sequence>MATLDVPSRPINEYLTVDRAALIRRTISSRRSELNATIKLIEEAKSQSDILTGTILQLQKANKNAKSAHKILKESLNRLSEPKGDNHPLDLVTEVLHMHGSHMETDSNEILNLAADQMVNQSKGLTQDISPIKQELSKLRFYIQKTEMEIYSNKLVHAALVKHAANAKNHQTMIEELLAKIFSLYVDQEIQIYLDKPRLSRIPVTALRLSQVCSLWRRIIFTETALWRLMAIYSLPAWSSRRISMLKHACIHKPAIPTFVADLSRYTLRSIRPEKWGWQAMSGAKTIPLVKTYDLTIVTGAADNVALAASPFIQPTSVTLHLLSTAPWRSFSRRIESLSGITRLDIICKTQYYPPSLRLPEAHPQLTHLELHLKKFMSIDIAEYLVPNLIELHIVQSQSNIMSSPPPGHSLPRLKVLGVTPLNTDFACSLDLPMLEKVVLYGVQKSRPAVVMTLVHFANGIDLGRVRNLELRNWSYSQRYW</sequence>
<keyword evidence="2" id="KW-1185">Reference proteome</keyword>
<gene>
    <name evidence="1" type="ORF">M408DRAFT_29202</name>
</gene>
<dbReference type="AlphaFoldDB" id="A0A0C2WWZ8"/>
<organism evidence="1 2">
    <name type="scientific">Serendipita vermifera MAFF 305830</name>
    <dbReference type="NCBI Taxonomy" id="933852"/>
    <lineage>
        <taxon>Eukaryota</taxon>
        <taxon>Fungi</taxon>
        <taxon>Dikarya</taxon>
        <taxon>Basidiomycota</taxon>
        <taxon>Agaricomycotina</taxon>
        <taxon>Agaricomycetes</taxon>
        <taxon>Sebacinales</taxon>
        <taxon>Serendipitaceae</taxon>
        <taxon>Serendipita</taxon>
    </lineage>
</organism>
<reference evidence="1 2" key="1">
    <citation type="submission" date="2014-04" db="EMBL/GenBank/DDBJ databases">
        <authorList>
            <consortium name="DOE Joint Genome Institute"/>
            <person name="Kuo A."/>
            <person name="Zuccaro A."/>
            <person name="Kohler A."/>
            <person name="Nagy L.G."/>
            <person name="Floudas D."/>
            <person name="Copeland A."/>
            <person name="Barry K.W."/>
            <person name="Cichocki N."/>
            <person name="Veneault-Fourrey C."/>
            <person name="LaButti K."/>
            <person name="Lindquist E.A."/>
            <person name="Lipzen A."/>
            <person name="Lundell T."/>
            <person name="Morin E."/>
            <person name="Murat C."/>
            <person name="Sun H."/>
            <person name="Tunlid A."/>
            <person name="Henrissat B."/>
            <person name="Grigoriev I.V."/>
            <person name="Hibbett D.S."/>
            <person name="Martin F."/>
            <person name="Nordberg H.P."/>
            <person name="Cantor M.N."/>
            <person name="Hua S.X."/>
        </authorList>
    </citation>
    <scope>NUCLEOTIDE SEQUENCE [LARGE SCALE GENOMIC DNA]</scope>
    <source>
        <strain evidence="1 2">MAFF 305830</strain>
    </source>
</reference>
<name>A0A0C2WWZ8_SERVB</name>
<dbReference type="HOGENOM" id="CLU_467051_0_0_1"/>
<dbReference type="EMBL" id="KN824369">
    <property type="protein sequence ID" value="KIM21892.1"/>
    <property type="molecule type" value="Genomic_DNA"/>
</dbReference>
<dbReference type="Gene3D" id="1.20.1280.50">
    <property type="match status" value="1"/>
</dbReference>
<dbReference type="OrthoDB" id="2269034at2759"/>
<feature type="non-terminal residue" evidence="1">
    <location>
        <position position="481"/>
    </location>
</feature>
<evidence type="ECO:0000313" key="1">
    <source>
        <dbReference type="EMBL" id="KIM21892.1"/>
    </source>
</evidence>
<proteinExistence type="predicted"/>
<protein>
    <submittedName>
        <fullName evidence="1">Uncharacterized protein</fullName>
    </submittedName>
</protein>
<evidence type="ECO:0000313" key="2">
    <source>
        <dbReference type="Proteomes" id="UP000054097"/>
    </source>
</evidence>
<accession>A0A0C2WWZ8</accession>
<reference evidence="2" key="2">
    <citation type="submission" date="2015-01" db="EMBL/GenBank/DDBJ databases">
        <title>Evolutionary Origins and Diversification of the Mycorrhizal Mutualists.</title>
        <authorList>
            <consortium name="DOE Joint Genome Institute"/>
            <consortium name="Mycorrhizal Genomics Consortium"/>
            <person name="Kohler A."/>
            <person name="Kuo A."/>
            <person name="Nagy L.G."/>
            <person name="Floudas D."/>
            <person name="Copeland A."/>
            <person name="Barry K.W."/>
            <person name="Cichocki N."/>
            <person name="Veneault-Fourrey C."/>
            <person name="LaButti K."/>
            <person name="Lindquist E.A."/>
            <person name="Lipzen A."/>
            <person name="Lundell T."/>
            <person name="Morin E."/>
            <person name="Murat C."/>
            <person name="Riley R."/>
            <person name="Ohm R."/>
            <person name="Sun H."/>
            <person name="Tunlid A."/>
            <person name="Henrissat B."/>
            <person name="Grigoriev I.V."/>
            <person name="Hibbett D.S."/>
            <person name="Martin F."/>
        </authorList>
    </citation>
    <scope>NUCLEOTIDE SEQUENCE [LARGE SCALE GENOMIC DNA]</scope>
    <source>
        <strain evidence="2">MAFF 305830</strain>
    </source>
</reference>